<proteinExistence type="predicted"/>
<dbReference type="Gene3D" id="3.20.20.450">
    <property type="entry name" value="EAL domain"/>
    <property type="match status" value="1"/>
</dbReference>
<protein>
    <submittedName>
        <fullName evidence="2">EAL domain-containing protein</fullName>
    </submittedName>
</protein>
<dbReference type="RefSeq" id="WP_268879275.1">
    <property type="nucleotide sequence ID" value="NZ_CP114028.1"/>
</dbReference>
<dbReference type="SMART" id="SM00065">
    <property type="entry name" value="GAF"/>
    <property type="match status" value="1"/>
</dbReference>
<name>A0ABY7BVR5_9HYPH</name>
<dbReference type="SUPFAM" id="SSF55781">
    <property type="entry name" value="GAF domain-like"/>
    <property type="match status" value="1"/>
</dbReference>
<dbReference type="Pfam" id="PF00563">
    <property type="entry name" value="EAL"/>
    <property type="match status" value="1"/>
</dbReference>
<dbReference type="Proteomes" id="UP001164020">
    <property type="component" value="Plasmid unnamed1"/>
</dbReference>
<dbReference type="PANTHER" id="PTHR33121:SF70">
    <property type="entry name" value="SIGNALING PROTEIN YKOW"/>
    <property type="match status" value="1"/>
</dbReference>
<gene>
    <name evidence="2" type="ORF">OH818_00375</name>
</gene>
<dbReference type="InterPro" id="IPR001633">
    <property type="entry name" value="EAL_dom"/>
</dbReference>
<keyword evidence="2" id="KW-0614">Plasmid</keyword>
<dbReference type="Pfam" id="PF01590">
    <property type="entry name" value="GAF"/>
    <property type="match status" value="1"/>
</dbReference>
<sequence length="302" mass="34113">MFGNILTGKNGEAAEDAITKALAALRCHMGMEVAYISEVVEGRVILRHVDAPGFEHLVQVGNSYPLDSSYCQHVLDGHLPELIRDTADHPIAQSLPITHVLPIRANMSVPLRHYDGEPFGMFCCLSPHPNKSLNERDLQVMRVFADMAANQISRSINVQREIDQKRFSIEKIIHGDDYKFLYQPIWNFRSSRPVGFEALCRFTAEPYRTPDLWFHDAAEVGCGARLEMAAIGKALNALHALPEDTFLSINASPETIMSDAFQKLFIDQPNHRLVVEVTEHALVDDYTKLRSCPSTWWKLRCN</sequence>
<feature type="domain" description="EAL" evidence="1">
    <location>
        <begin position="162"/>
        <end position="302"/>
    </location>
</feature>
<geneLocation type="plasmid" evidence="2 3">
    <name>unnamed1</name>
</geneLocation>
<evidence type="ECO:0000313" key="3">
    <source>
        <dbReference type="Proteomes" id="UP001164020"/>
    </source>
</evidence>
<dbReference type="SUPFAM" id="SSF141868">
    <property type="entry name" value="EAL domain-like"/>
    <property type="match status" value="1"/>
</dbReference>
<accession>A0ABY7BVR5</accession>
<evidence type="ECO:0000313" key="2">
    <source>
        <dbReference type="EMBL" id="WAP66829.1"/>
    </source>
</evidence>
<dbReference type="PROSITE" id="PS50883">
    <property type="entry name" value="EAL"/>
    <property type="match status" value="1"/>
</dbReference>
<evidence type="ECO:0000259" key="1">
    <source>
        <dbReference type="PROSITE" id="PS50883"/>
    </source>
</evidence>
<organism evidence="2 3">
    <name type="scientific">Jiella pelagia</name>
    <dbReference type="NCBI Taxonomy" id="2986949"/>
    <lineage>
        <taxon>Bacteria</taxon>
        <taxon>Pseudomonadati</taxon>
        <taxon>Pseudomonadota</taxon>
        <taxon>Alphaproteobacteria</taxon>
        <taxon>Hyphomicrobiales</taxon>
        <taxon>Aurantimonadaceae</taxon>
        <taxon>Jiella</taxon>
    </lineage>
</organism>
<keyword evidence="3" id="KW-1185">Reference proteome</keyword>
<dbReference type="EMBL" id="CP114028">
    <property type="protein sequence ID" value="WAP66829.1"/>
    <property type="molecule type" value="Genomic_DNA"/>
</dbReference>
<dbReference type="Gene3D" id="3.30.450.40">
    <property type="match status" value="1"/>
</dbReference>
<dbReference type="PANTHER" id="PTHR33121">
    <property type="entry name" value="CYCLIC DI-GMP PHOSPHODIESTERASE PDEF"/>
    <property type="match status" value="1"/>
</dbReference>
<dbReference type="InterPro" id="IPR003018">
    <property type="entry name" value="GAF"/>
</dbReference>
<dbReference type="InterPro" id="IPR029016">
    <property type="entry name" value="GAF-like_dom_sf"/>
</dbReference>
<dbReference type="InterPro" id="IPR050706">
    <property type="entry name" value="Cyclic-di-GMP_PDE-like"/>
</dbReference>
<dbReference type="InterPro" id="IPR035919">
    <property type="entry name" value="EAL_sf"/>
</dbReference>
<reference evidence="2" key="1">
    <citation type="submission" date="2022-12" db="EMBL/GenBank/DDBJ databases">
        <title>Jiella pelagia sp. nov., isolated from phosphonate enriched culture of Northwest Pacific surface seawater.</title>
        <authorList>
            <person name="Shin D.Y."/>
            <person name="Hwang C.Y."/>
        </authorList>
    </citation>
    <scope>NUCLEOTIDE SEQUENCE</scope>
    <source>
        <strain evidence="2">HL-NP1</strain>
        <plasmid evidence="2">unnamed1</plasmid>
    </source>
</reference>